<keyword evidence="1" id="KW-0863">Zinc-finger</keyword>
<dbReference type="InterPro" id="IPR001841">
    <property type="entry name" value="Znf_RING"/>
</dbReference>
<evidence type="ECO:0000256" key="1">
    <source>
        <dbReference type="PROSITE-ProRule" id="PRU00175"/>
    </source>
</evidence>
<gene>
    <name evidence="4" type="ORF">K461DRAFT_148027</name>
</gene>
<dbReference type="Gene3D" id="3.30.40.10">
    <property type="entry name" value="Zinc/RING finger domain, C3HC4 (zinc finger)"/>
    <property type="match status" value="1"/>
</dbReference>
<reference evidence="4" key="1">
    <citation type="journal article" date="2020" name="Stud. Mycol.">
        <title>101 Dothideomycetes genomes: a test case for predicting lifestyles and emergence of pathogens.</title>
        <authorList>
            <person name="Haridas S."/>
            <person name="Albert R."/>
            <person name="Binder M."/>
            <person name="Bloem J."/>
            <person name="Labutti K."/>
            <person name="Salamov A."/>
            <person name="Andreopoulos B."/>
            <person name="Baker S."/>
            <person name="Barry K."/>
            <person name="Bills G."/>
            <person name="Bluhm B."/>
            <person name="Cannon C."/>
            <person name="Castanera R."/>
            <person name="Culley D."/>
            <person name="Daum C."/>
            <person name="Ezra D."/>
            <person name="Gonzalez J."/>
            <person name="Henrissat B."/>
            <person name="Kuo A."/>
            <person name="Liang C."/>
            <person name="Lipzen A."/>
            <person name="Lutzoni F."/>
            <person name="Magnuson J."/>
            <person name="Mondo S."/>
            <person name="Nolan M."/>
            <person name="Ohm R."/>
            <person name="Pangilinan J."/>
            <person name="Park H.-J."/>
            <person name="Ramirez L."/>
            <person name="Alfaro M."/>
            <person name="Sun H."/>
            <person name="Tritt A."/>
            <person name="Yoshinaga Y."/>
            <person name="Zwiers L.-H."/>
            <person name="Turgeon B."/>
            <person name="Goodwin S."/>
            <person name="Spatafora J."/>
            <person name="Crous P."/>
            <person name="Grigoriev I."/>
        </authorList>
    </citation>
    <scope>NUCLEOTIDE SEQUENCE</scope>
    <source>
        <strain evidence="4">CBS 260.36</strain>
    </source>
</reference>
<keyword evidence="5" id="KW-1185">Reference proteome</keyword>
<name>A0A9P4J1R4_9PEZI</name>
<accession>A0A9P4J1R4</accession>
<dbReference type="Proteomes" id="UP000799439">
    <property type="component" value="Unassembled WGS sequence"/>
</dbReference>
<dbReference type="GO" id="GO:0007131">
    <property type="term" value="P:reciprocal meiotic recombination"/>
    <property type="evidence" value="ECO:0007669"/>
    <property type="project" value="InterPro"/>
</dbReference>
<evidence type="ECO:0000256" key="2">
    <source>
        <dbReference type="SAM" id="Coils"/>
    </source>
</evidence>
<feature type="domain" description="RING-type" evidence="3">
    <location>
        <begin position="12"/>
        <end position="52"/>
    </location>
</feature>
<sequence length="345" mass="37301">MDFQLRCNSLSCRTSLSERAVVTTCSHIFCEPCSNTLVLPDARHASRTCPACGTPLNNPDDAVLTSLNPSEDYKTSVLSGLSPATILECANRGVLFFQYQATQELTYQGHMSRNLTEKYHVLGAQMDSVISEANSEIVSLRDRLEASHAERKDLEKKNSELIDAFKAKSTALQKLQKLYQDSRKRADAAAVQDAAAVNVEDVLQSATSQGFYSHAPQRPAQAHMTGNRSPSILLNRRQAGTSSAGNVARPSAWDNQNTSHRQRLGLPPYGNTVASVPSIHSNNILHPTPVRQPLRSMDQDSAPFGNQSKHGLGGGARIGRNVGVSTNRGSGAAGRNLGHSILGMR</sequence>
<organism evidence="4 5">
    <name type="scientific">Myriangium duriaei CBS 260.36</name>
    <dbReference type="NCBI Taxonomy" id="1168546"/>
    <lineage>
        <taxon>Eukaryota</taxon>
        <taxon>Fungi</taxon>
        <taxon>Dikarya</taxon>
        <taxon>Ascomycota</taxon>
        <taxon>Pezizomycotina</taxon>
        <taxon>Dothideomycetes</taxon>
        <taxon>Dothideomycetidae</taxon>
        <taxon>Myriangiales</taxon>
        <taxon>Myriangiaceae</taxon>
        <taxon>Myriangium</taxon>
    </lineage>
</organism>
<evidence type="ECO:0000313" key="5">
    <source>
        <dbReference type="Proteomes" id="UP000799439"/>
    </source>
</evidence>
<dbReference type="PANTHER" id="PTHR14305:SF0">
    <property type="entry name" value="E3 UBIQUITIN-PROTEIN LIGASE CCNB1IP1"/>
    <property type="match status" value="1"/>
</dbReference>
<keyword evidence="1" id="KW-0862">Zinc</keyword>
<keyword evidence="2" id="KW-0175">Coiled coil</keyword>
<feature type="coiled-coil region" evidence="2">
    <location>
        <begin position="130"/>
        <end position="192"/>
    </location>
</feature>
<dbReference type="AlphaFoldDB" id="A0A9P4J1R4"/>
<dbReference type="SUPFAM" id="SSF57850">
    <property type="entry name" value="RING/U-box"/>
    <property type="match status" value="1"/>
</dbReference>
<evidence type="ECO:0000313" key="4">
    <source>
        <dbReference type="EMBL" id="KAF2152510.1"/>
    </source>
</evidence>
<dbReference type="EMBL" id="ML996086">
    <property type="protein sequence ID" value="KAF2152510.1"/>
    <property type="molecule type" value="Genomic_DNA"/>
</dbReference>
<dbReference type="InterPro" id="IPR042448">
    <property type="entry name" value="CCNB1IP1"/>
</dbReference>
<dbReference type="GO" id="GO:0061630">
    <property type="term" value="F:ubiquitin protein ligase activity"/>
    <property type="evidence" value="ECO:0007669"/>
    <property type="project" value="InterPro"/>
</dbReference>
<dbReference type="PROSITE" id="PS50089">
    <property type="entry name" value="ZF_RING_2"/>
    <property type="match status" value="1"/>
</dbReference>
<comment type="caution">
    <text evidence="4">The sequence shown here is derived from an EMBL/GenBank/DDBJ whole genome shotgun (WGS) entry which is preliminary data.</text>
</comment>
<keyword evidence="1" id="KW-0479">Metal-binding</keyword>
<dbReference type="PANTHER" id="PTHR14305">
    <property type="entry name" value="E3 UBIQUITIN-PROTEIN LIGASE CCNB1IP1"/>
    <property type="match status" value="1"/>
</dbReference>
<proteinExistence type="predicted"/>
<dbReference type="GO" id="GO:0000795">
    <property type="term" value="C:synaptonemal complex"/>
    <property type="evidence" value="ECO:0007669"/>
    <property type="project" value="InterPro"/>
</dbReference>
<protein>
    <recommendedName>
        <fullName evidence="3">RING-type domain-containing protein</fullName>
    </recommendedName>
</protein>
<dbReference type="GO" id="GO:0008270">
    <property type="term" value="F:zinc ion binding"/>
    <property type="evidence" value="ECO:0007669"/>
    <property type="project" value="UniProtKB-KW"/>
</dbReference>
<evidence type="ECO:0000259" key="3">
    <source>
        <dbReference type="PROSITE" id="PS50089"/>
    </source>
</evidence>
<dbReference type="InterPro" id="IPR013083">
    <property type="entry name" value="Znf_RING/FYVE/PHD"/>
</dbReference>
<dbReference type="Pfam" id="PF14634">
    <property type="entry name" value="zf-RING_5"/>
    <property type="match status" value="1"/>
</dbReference>
<dbReference type="OrthoDB" id="441210at2759"/>